<comment type="caution">
    <text evidence="1">The sequence shown here is derived from an EMBL/GenBank/DDBJ whole genome shotgun (WGS) entry which is preliminary data.</text>
</comment>
<organism evidence="1 2">
    <name type="scientific">Catharanthus roseus</name>
    <name type="common">Madagascar periwinkle</name>
    <name type="synonym">Vinca rosea</name>
    <dbReference type="NCBI Taxonomy" id="4058"/>
    <lineage>
        <taxon>Eukaryota</taxon>
        <taxon>Viridiplantae</taxon>
        <taxon>Streptophyta</taxon>
        <taxon>Embryophyta</taxon>
        <taxon>Tracheophyta</taxon>
        <taxon>Spermatophyta</taxon>
        <taxon>Magnoliopsida</taxon>
        <taxon>eudicotyledons</taxon>
        <taxon>Gunneridae</taxon>
        <taxon>Pentapetalae</taxon>
        <taxon>asterids</taxon>
        <taxon>lamiids</taxon>
        <taxon>Gentianales</taxon>
        <taxon>Apocynaceae</taxon>
        <taxon>Rauvolfioideae</taxon>
        <taxon>Vinceae</taxon>
        <taxon>Catharanthinae</taxon>
        <taxon>Catharanthus</taxon>
    </lineage>
</organism>
<keyword evidence="2" id="KW-1185">Reference proteome</keyword>
<name>A0ACB9ZWU4_CATRO</name>
<dbReference type="EMBL" id="CM044707">
    <property type="protein sequence ID" value="KAI5652445.1"/>
    <property type="molecule type" value="Genomic_DNA"/>
</dbReference>
<accession>A0ACB9ZWU4</accession>
<evidence type="ECO:0000313" key="1">
    <source>
        <dbReference type="EMBL" id="KAI5652445.1"/>
    </source>
</evidence>
<dbReference type="Proteomes" id="UP001060085">
    <property type="component" value="Linkage Group LG07"/>
</dbReference>
<protein>
    <submittedName>
        <fullName evidence="1">Uncharacterized protein</fullName>
    </submittedName>
</protein>
<evidence type="ECO:0000313" key="2">
    <source>
        <dbReference type="Proteomes" id="UP001060085"/>
    </source>
</evidence>
<gene>
    <name evidence="1" type="ORF">M9H77_29632</name>
</gene>
<proteinExistence type="predicted"/>
<sequence>MLHKFYQVTIKVRKCRRKVSEIIESAIFLQASTISTVFERCPSKVKSMKGNKNGRKWSENRAFSNNSATYRASCLPIMFVCNLIVVRLHYSQGCLELKKEEQSRATNWGLIGAID</sequence>
<reference evidence="2" key="1">
    <citation type="journal article" date="2023" name="Nat. Plants">
        <title>Single-cell RNA sequencing provides a high-resolution roadmap for understanding the multicellular compartmentation of specialized metabolism.</title>
        <authorList>
            <person name="Sun S."/>
            <person name="Shen X."/>
            <person name="Li Y."/>
            <person name="Li Y."/>
            <person name="Wang S."/>
            <person name="Li R."/>
            <person name="Zhang H."/>
            <person name="Shen G."/>
            <person name="Guo B."/>
            <person name="Wei J."/>
            <person name="Xu J."/>
            <person name="St-Pierre B."/>
            <person name="Chen S."/>
            <person name="Sun C."/>
        </authorList>
    </citation>
    <scope>NUCLEOTIDE SEQUENCE [LARGE SCALE GENOMIC DNA]</scope>
</reference>